<comment type="caution">
    <text evidence="1">The sequence shown here is derived from an EMBL/GenBank/DDBJ whole genome shotgun (WGS) entry which is preliminary data.</text>
</comment>
<proteinExistence type="predicted"/>
<dbReference type="EMBL" id="CM011675">
    <property type="protein sequence ID" value="TMS22516.1"/>
    <property type="molecule type" value="Genomic_DNA"/>
</dbReference>
<reference evidence="1" key="1">
    <citation type="submission" date="2018-11" db="EMBL/GenBank/DDBJ databases">
        <title>The sequence and de novo assembly of Larimichthys crocea genome using PacBio and Hi-C technologies.</title>
        <authorList>
            <person name="Xu P."/>
            <person name="Chen B."/>
            <person name="Zhou Z."/>
            <person name="Ke Q."/>
            <person name="Wu Y."/>
            <person name="Bai H."/>
            <person name="Pu F."/>
        </authorList>
    </citation>
    <scope>NUCLEOTIDE SEQUENCE</scope>
    <source>
        <tissue evidence="1">Muscle</tissue>
    </source>
</reference>
<dbReference type="Proteomes" id="UP000793456">
    <property type="component" value="Chromosome II"/>
</dbReference>
<name>A0ACD3RU71_LARCR</name>
<evidence type="ECO:0000313" key="2">
    <source>
        <dbReference type="Proteomes" id="UP000793456"/>
    </source>
</evidence>
<protein>
    <submittedName>
        <fullName evidence="1">Uncharacterized protein</fullName>
    </submittedName>
</protein>
<evidence type="ECO:0000313" key="1">
    <source>
        <dbReference type="EMBL" id="TMS22516.1"/>
    </source>
</evidence>
<sequence>MDKSSLLAQLDSFPYRTGGTETGKAINFTREYFTEEAGSRAKERVPQILVVITDGDSTDDVTVPAQLLRQQGVIVFGIGVGQVNLQELGSIANRPSERFLFSIDSFQALQRLTDSLLQTVCISVDDQREALAEKFADIFFLVDSGLTPQEFQQIRGVLNRVVNQVKIGASAYRLGLAQYGQDVKVEFLLNAFQTKEETQNGIKRFRHRRLQANEPRNLGNALQYANTHFFTSEAGSREDLGYRQYLVVLSGKDSDDADVVQKASRLIKSSGVTVVGMSLGASMNEMRVVGTAPYIYQFTQVSAVQILKGIFEKEEVEITLTGDCKAAKLADIVFIVDESGSIGTPNFKLVRTFLHSIVSGLEVSPNRVRVGIVLYNDKPAAQVYLDSFNVKSELLKFIKILPYRGGGTNTGAALNFARENVFITERGSRKDKGVQQVAVVITDGESQDEVSTAAAELRRAGVTVYALGVKDANEEQLNQIASYPTSTHMFIVDSFTKLKPLEQSLQKYMCQNILRQAVSINTRRTGIKEGCMQTDEADIFFLIDHSGSIYPNDFQDMKKFIIEFLHTFLIGPEHVRVGVAKYADSPNLEFDLTTYSDSKSLEKAVEGIKQIGGGTETGRALTFMGPQFDKAMATRGHKVPEYLVVITDGKSSDEVKIPAEKLRAQGVTIYAIGVKNADKLELEEIAGNPKRTFFVYNFDALKPIKDDIITDICSQDACKDRPGDLIFLIDSSGSIYPEDYQKMKDFMKSVISKSVISQDEVHVGVMQFSTIQQLQFPLDRYYSKDEMLQSMDEMQQIGGGTHTGEAITKVSQYFDASRGGRPDLRQRLVVITDGEAQDQVKGPAAALRAKGVIIYAIGVMEANTTQLLEISGSPDKMYAKRDFDALKDLESQVAMELCVSEGDCKKTEKADIIFLVDGSTSITLEKFRSMQKFMVSMVNQTTVGKNLTRFGVILYSTDAKSIFELKDHTSKKEVTKAIEALKSPYGDTYTGKALTYSLQYFDQAHGGRADLQVPQILMVITDGDATDRNNLVVPSVALRERGISVFSIGVEGANRTQLEIMSGHDTSKVFYVDNFEALETLYKNITHVLCNSTKPVCEKQKADLVFLLDQSGSIDPQDYITMKNFTTNLINSFKVSQDLVRVGVAQFSSTFQKEFYLNEFYTEQSISKHISDMNQSGGGTNIGWALDSIKDYFKASTGSRISSKISQNLVLITDGESQDDVEDAADSLRKMGIEVFAIGIGDVHDLELLQITGTPERLFTVQNFGSLEKIKQKVVDTICKSKPLVPSEQSACSVHIAMGFDITQRTGVSGDMLVSGHTKLETFLPEIVHYVSTIEGLCCIKPPSPINPKIGFRLVARGGRILDDISFESYNEETVRKVMRQRLTEPTYFNTALLKSFGEKFSKSNAGVKVLVIFSDGLDEDVMKLEHESELLRQSGVNTLLIVALDGARDSNQLQMVEFGRGFGYKLPLSIGMQSVGSTVLKQIDAVSDRVCCNVMCKCSGHEGVRGSRGPLGSKGVSGQKGFPGYPGDEGLAGDRGYPGPSGPQGVQGCSGIRGPKGYRGLRGNRGEDGEDGLDGVNGEQGVTGSDGGRGERGHPGKPGIPGIRGEEGLKGQRGLRGDPGEPGADNTVPGAKGESGNQGLPGTPGRDGRPGESGTVGNPGADGRRGSPGEKGPPGQPGAAGLPGSPGASGPQGARGVRGQPGPSGFPGLPGPQGGPGQPGKAGLPGRRGPNGQKGQPGDPGDKGGPGTQGSRGTPGQDGRDGHGPPGPAGVKGDPGFPGYPGLLGEDGLQGPNGYPGRKGNQGRGGNSGHPGESGVSGDPGYPGHTGPRGPPGGKGLTECQLITYIRDNCACSMGRSECPALPTELVFALDMSADVTAADFERQRSALLSLLEDIAISESNCPSGARVAVVAYSAYTKYLIRFQDYRFKKQLIESVKNIALEKTSNRRHLGATMRFVSQNIFKRVRAGMMMRKVAVFFSNGPTEDADDIVTAMMEYRGLNIVPAVISLRNTPAIGQKMEVDDSGHAIFTVLRTNMAADLRKVKNCAICYDPCRPSEECAFIKEPVQPQQVDLDLVMVLDSSREVQADEYAGAQQLLGSVVEQLAVSPQPRRAGNQARVAVVQQSGTQVSKPEFGLQSYQNHNLMKTHLIKKMQQQGGSSALGQTLEFTLREVLRKATQPRRRRAVLTVVGTQTAYEDRAKLHYISQKAKCEGVAMFVVTVGDRYDRTQVEELASLPLQQHLIHLSKLNADEQGYAQRFFRVFLSALNKGMNPYPPPALEQTCDQLKNQGGGQVLINGQGQAQLDLEEFVEEEQERFEEQTGGQTQTGQLDILETLTGEEGRRFVFGGNARCRLQADTGIQCGDYVQVWFFDKDVGACSPFWYGGCGGNANRFNTEHECFRTCGAHNPNILPKPELASFASKDNCFLSQDQGSCENYTMVWFFDTEQNECSRFWYGGCGGNGNRFQTQDECENLCLTKSR</sequence>
<keyword evidence="2" id="KW-1185">Reference proteome</keyword>
<organism evidence="1 2">
    <name type="scientific">Larimichthys crocea</name>
    <name type="common">Large yellow croaker</name>
    <name type="synonym">Pseudosciaena crocea</name>
    <dbReference type="NCBI Taxonomy" id="215358"/>
    <lineage>
        <taxon>Eukaryota</taxon>
        <taxon>Metazoa</taxon>
        <taxon>Chordata</taxon>
        <taxon>Craniata</taxon>
        <taxon>Vertebrata</taxon>
        <taxon>Euteleostomi</taxon>
        <taxon>Actinopterygii</taxon>
        <taxon>Neopterygii</taxon>
        <taxon>Teleostei</taxon>
        <taxon>Neoteleostei</taxon>
        <taxon>Acanthomorphata</taxon>
        <taxon>Eupercaria</taxon>
        <taxon>Sciaenidae</taxon>
        <taxon>Larimichthys</taxon>
    </lineage>
</organism>
<accession>A0ACD3RU71</accession>
<gene>
    <name evidence="1" type="ORF">E3U43_012781</name>
</gene>